<comment type="caution">
    <text evidence="1">The sequence shown here is derived from an EMBL/GenBank/DDBJ whole genome shotgun (WGS) entry which is preliminary data.</text>
</comment>
<dbReference type="KEGG" id="aaf:AURANDRAFT_61688"/>
<evidence type="ECO:0000313" key="1">
    <source>
        <dbReference type="EMBL" id="KAK7242894.1"/>
    </source>
</evidence>
<gene>
    <name evidence="1" type="ORF">SO694_00127040</name>
</gene>
<name>A0ABR1G2N6_AURAN</name>
<sequence length="186" mass="19894">MRRGLAMLAFCASTLAFAPVHRQPSMSTLGASMNVNDIVDKAYEGKSFAELAASPVSALQGMADWTDAVGADLKIPTVGQLGRWKYFLWARAFADLAEHEMPDRRVDGSTLNANKALDEAHEGKTIKEILALPPSALQGIAEHSDADLAKFKVRTVADLGAWKFAIAASAIATLAEVESGDLGEHR</sequence>
<evidence type="ECO:0000313" key="2">
    <source>
        <dbReference type="Proteomes" id="UP001363151"/>
    </source>
</evidence>
<dbReference type="Proteomes" id="UP001363151">
    <property type="component" value="Unassembled WGS sequence"/>
</dbReference>
<accession>A0ABR1G2N6</accession>
<protein>
    <submittedName>
        <fullName evidence="1">Uncharacterized protein</fullName>
    </submittedName>
</protein>
<proteinExistence type="predicted"/>
<keyword evidence="2" id="KW-1185">Reference proteome</keyword>
<reference evidence="1 2" key="1">
    <citation type="submission" date="2024-03" db="EMBL/GenBank/DDBJ databases">
        <title>Aureococcus anophagefferens CCMP1851 and Kratosvirus quantuckense: Draft genome of a second virus-susceptible host strain in the model system.</title>
        <authorList>
            <person name="Chase E."/>
            <person name="Truchon A.R."/>
            <person name="Schepens W."/>
            <person name="Wilhelm S.W."/>
        </authorList>
    </citation>
    <scope>NUCLEOTIDE SEQUENCE [LARGE SCALE GENOMIC DNA]</scope>
    <source>
        <strain evidence="1 2">CCMP1851</strain>
    </source>
</reference>
<dbReference type="EMBL" id="JBBJCI010000132">
    <property type="protein sequence ID" value="KAK7242894.1"/>
    <property type="molecule type" value="Genomic_DNA"/>
</dbReference>
<organism evidence="1 2">
    <name type="scientific">Aureococcus anophagefferens</name>
    <name type="common">Harmful bloom alga</name>
    <dbReference type="NCBI Taxonomy" id="44056"/>
    <lineage>
        <taxon>Eukaryota</taxon>
        <taxon>Sar</taxon>
        <taxon>Stramenopiles</taxon>
        <taxon>Ochrophyta</taxon>
        <taxon>Pelagophyceae</taxon>
        <taxon>Pelagomonadales</taxon>
        <taxon>Pelagomonadaceae</taxon>
        <taxon>Aureococcus</taxon>
    </lineage>
</organism>